<feature type="domain" description="DUF58" evidence="3">
    <location>
        <begin position="242"/>
        <end position="392"/>
    </location>
</feature>
<keyword evidence="5" id="KW-1185">Reference proteome</keyword>
<organism evidence="4 5">
    <name type="scientific">Isoptericola hypogeus</name>
    <dbReference type="NCBI Taxonomy" id="300179"/>
    <lineage>
        <taxon>Bacteria</taxon>
        <taxon>Bacillati</taxon>
        <taxon>Actinomycetota</taxon>
        <taxon>Actinomycetes</taxon>
        <taxon>Micrococcales</taxon>
        <taxon>Promicromonosporaceae</taxon>
        <taxon>Isoptericola</taxon>
    </lineage>
</organism>
<feature type="transmembrane region" description="Helical" evidence="2">
    <location>
        <begin position="41"/>
        <end position="62"/>
    </location>
</feature>
<dbReference type="InterPro" id="IPR002881">
    <property type="entry name" value="DUF58"/>
</dbReference>
<dbReference type="Proteomes" id="UP001501138">
    <property type="component" value="Unassembled WGS sequence"/>
</dbReference>
<gene>
    <name evidence="4" type="ORF">GCM10009809_30400</name>
</gene>
<dbReference type="Pfam" id="PF01882">
    <property type="entry name" value="DUF58"/>
    <property type="match status" value="1"/>
</dbReference>
<reference evidence="4 5" key="1">
    <citation type="journal article" date="2019" name="Int. J. Syst. Evol. Microbiol.">
        <title>The Global Catalogue of Microorganisms (GCM) 10K type strain sequencing project: providing services to taxonomists for standard genome sequencing and annotation.</title>
        <authorList>
            <consortium name="The Broad Institute Genomics Platform"/>
            <consortium name="The Broad Institute Genome Sequencing Center for Infectious Disease"/>
            <person name="Wu L."/>
            <person name="Ma J."/>
        </authorList>
    </citation>
    <scope>NUCLEOTIDE SEQUENCE [LARGE SCALE GENOMIC DNA]</scope>
    <source>
        <strain evidence="4 5">JCM 15589</strain>
    </source>
</reference>
<evidence type="ECO:0000313" key="4">
    <source>
        <dbReference type="EMBL" id="GAA1732880.1"/>
    </source>
</evidence>
<sequence>MVNDTAPTARSAPRRTAPAGTPPGDVPTARAALRRLARVRLTGRGIALLCTGALLGACGVLLELPDVVGLGGAAMLAVGFAWAVMGLQRLEAGRGALIVARELTPHPVVRGQSTAVRLVVGARSRTGAAYERLARLRLSEQAAHELAGPHGIRARVTAHPDRISVRYTLTPSRRGRWPLGPLLTTRTDVFGLVRTTQPLGEPTRVAVRPRTVDLHTRTRVLGDVDRAATGARLASTDDSVLREYVAGDDPRRVHWAGSARQGRLMVRADESAGVRPVTVLLDRSLLAPPPDARTAGWPTQRGVHRLEDGEHAVELAASIAVSFLEAGHPARLVATGGAAQPSAFAAGALTGRAAVLDAAVDLAGHRSTTEADEAMAATARALRVSRTQAEITVAVLAPLPAGSSHELARLAAEGTCWAIVTPPRSDGNDDAAERTAADLRQAGWRVAVCDSGTPPARAWALLTERAA</sequence>
<dbReference type="EMBL" id="BAAAPM010000006">
    <property type="protein sequence ID" value="GAA1732880.1"/>
    <property type="molecule type" value="Genomic_DNA"/>
</dbReference>
<keyword evidence="2" id="KW-0812">Transmembrane</keyword>
<evidence type="ECO:0000256" key="2">
    <source>
        <dbReference type="SAM" id="Phobius"/>
    </source>
</evidence>
<comment type="caution">
    <text evidence="4">The sequence shown here is derived from an EMBL/GenBank/DDBJ whole genome shotgun (WGS) entry which is preliminary data.</text>
</comment>
<name>A0ABN2JNK7_9MICO</name>
<feature type="region of interest" description="Disordered" evidence="1">
    <location>
        <begin position="1"/>
        <end position="27"/>
    </location>
</feature>
<evidence type="ECO:0000313" key="5">
    <source>
        <dbReference type="Proteomes" id="UP001501138"/>
    </source>
</evidence>
<evidence type="ECO:0000259" key="3">
    <source>
        <dbReference type="Pfam" id="PF01882"/>
    </source>
</evidence>
<dbReference type="PANTHER" id="PTHR34351">
    <property type="entry name" value="SLR1927 PROTEIN-RELATED"/>
    <property type="match status" value="1"/>
</dbReference>
<protein>
    <submittedName>
        <fullName evidence="4">DUF58 domain-containing protein</fullName>
    </submittedName>
</protein>
<keyword evidence="2" id="KW-0472">Membrane</keyword>
<accession>A0ABN2JNK7</accession>
<evidence type="ECO:0000256" key="1">
    <source>
        <dbReference type="SAM" id="MobiDB-lite"/>
    </source>
</evidence>
<dbReference type="PANTHER" id="PTHR34351:SF1">
    <property type="entry name" value="SLR1927 PROTEIN"/>
    <property type="match status" value="1"/>
</dbReference>
<feature type="compositionally biased region" description="Low complexity" evidence="1">
    <location>
        <begin position="1"/>
        <end position="19"/>
    </location>
</feature>
<proteinExistence type="predicted"/>
<feature type="transmembrane region" description="Helical" evidence="2">
    <location>
        <begin position="68"/>
        <end position="87"/>
    </location>
</feature>
<keyword evidence="2" id="KW-1133">Transmembrane helix</keyword>